<dbReference type="SMART" id="SM01006">
    <property type="entry name" value="AlcB"/>
    <property type="match status" value="1"/>
</dbReference>
<dbReference type="EMBL" id="MU853556">
    <property type="protein sequence ID" value="KAK4147286.1"/>
    <property type="molecule type" value="Genomic_DNA"/>
</dbReference>
<evidence type="ECO:0000259" key="13">
    <source>
        <dbReference type="PROSITE" id="PS50929"/>
    </source>
</evidence>
<feature type="region of interest" description="Disordered" evidence="10">
    <location>
        <begin position="67"/>
        <end position="87"/>
    </location>
</feature>
<keyword evidence="7" id="KW-0067">ATP-binding</keyword>
<keyword evidence="3" id="KW-0813">Transport</keyword>
<dbReference type="GO" id="GO:0016887">
    <property type="term" value="F:ATP hydrolysis activity"/>
    <property type="evidence" value="ECO:0007669"/>
    <property type="project" value="InterPro"/>
</dbReference>
<feature type="transmembrane region" description="Helical" evidence="11">
    <location>
        <begin position="1346"/>
        <end position="1369"/>
    </location>
</feature>
<evidence type="ECO:0000313" key="14">
    <source>
        <dbReference type="EMBL" id="KAK4147286.1"/>
    </source>
</evidence>
<keyword evidence="4 11" id="KW-0812">Transmembrane</keyword>
<feature type="domain" description="ABC transmembrane type-1" evidence="13">
    <location>
        <begin position="1206"/>
        <end position="1493"/>
    </location>
</feature>
<dbReference type="SUPFAM" id="SSF90123">
    <property type="entry name" value="ABC transporter transmembrane region"/>
    <property type="match status" value="2"/>
</dbReference>
<comment type="caution">
    <text evidence="14">The sequence shown here is derived from an EMBL/GenBank/DDBJ whole genome shotgun (WGS) entry which is preliminary data.</text>
</comment>
<dbReference type="Gene3D" id="3.40.50.300">
    <property type="entry name" value="P-loop containing nucleotide triphosphate hydrolases"/>
    <property type="match status" value="2"/>
</dbReference>
<reference evidence="14" key="1">
    <citation type="journal article" date="2023" name="Mol. Phylogenet. Evol.">
        <title>Genome-scale phylogeny and comparative genomics of the fungal order Sordariales.</title>
        <authorList>
            <person name="Hensen N."/>
            <person name="Bonometti L."/>
            <person name="Westerberg I."/>
            <person name="Brannstrom I.O."/>
            <person name="Guillou S."/>
            <person name="Cros-Aarteil S."/>
            <person name="Calhoun S."/>
            <person name="Haridas S."/>
            <person name="Kuo A."/>
            <person name="Mondo S."/>
            <person name="Pangilinan J."/>
            <person name="Riley R."/>
            <person name="LaButti K."/>
            <person name="Andreopoulos B."/>
            <person name="Lipzen A."/>
            <person name="Chen C."/>
            <person name="Yan M."/>
            <person name="Daum C."/>
            <person name="Ng V."/>
            <person name="Clum A."/>
            <person name="Steindorff A."/>
            <person name="Ohm R.A."/>
            <person name="Martin F."/>
            <person name="Silar P."/>
            <person name="Natvig D.O."/>
            <person name="Lalanne C."/>
            <person name="Gautier V."/>
            <person name="Ament-Velasquez S.L."/>
            <person name="Kruys A."/>
            <person name="Hutchinson M.I."/>
            <person name="Powell A.J."/>
            <person name="Barry K."/>
            <person name="Miller A.N."/>
            <person name="Grigoriev I.V."/>
            <person name="Debuchy R."/>
            <person name="Gladieux P."/>
            <person name="Hiltunen Thoren M."/>
            <person name="Johannesson H."/>
        </authorList>
    </citation>
    <scope>NUCLEOTIDE SEQUENCE</scope>
    <source>
        <strain evidence="14">CBS 141.50</strain>
    </source>
</reference>
<dbReference type="CDD" id="cd18577">
    <property type="entry name" value="ABC_6TM_Pgp_ABCB1_D1_like"/>
    <property type="match status" value="1"/>
</dbReference>
<dbReference type="PROSITE" id="PS50929">
    <property type="entry name" value="ABC_TM1F"/>
    <property type="match status" value="2"/>
</dbReference>
<feature type="transmembrane region" description="Helical" evidence="11">
    <location>
        <begin position="1201"/>
        <end position="1227"/>
    </location>
</feature>
<protein>
    <submittedName>
        <fullName evidence="14">Mating factor A secretion protein STE6-like protein</fullName>
    </submittedName>
</protein>
<feature type="transmembrane region" description="Helical" evidence="11">
    <location>
        <begin position="740"/>
        <end position="763"/>
    </location>
</feature>
<dbReference type="PROSITE" id="PS00211">
    <property type="entry name" value="ABC_TRANSPORTER_1"/>
    <property type="match status" value="2"/>
</dbReference>
<evidence type="ECO:0000256" key="10">
    <source>
        <dbReference type="SAM" id="MobiDB-lite"/>
    </source>
</evidence>
<evidence type="ECO:0000256" key="8">
    <source>
        <dbReference type="ARBA" id="ARBA00022989"/>
    </source>
</evidence>
<evidence type="ECO:0000256" key="2">
    <source>
        <dbReference type="ARBA" id="ARBA00007577"/>
    </source>
</evidence>
<dbReference type="InterPro" id="IPR003439">
    <property type="entry name" value="ABC_transporter-like_ATP-bd"/>
</dbReference>
<evidence type="ECO:0000256" key="7">
    <source>
        <dbReference type="ARBA" id="ARBA00022840"/>
    </source>
</evidence>
<dbReference type="GO" id="GO:0090374">
    <property type="term" value="P:oligopeptide export from mitochondrion"/>
    <property type="evidence" value="ECO:0007669"/>
    <property type="project" value="TreeGrafter"/>
</dbReference>
<feature type="compositionally biased region" description="Basic and acidic residues" evidence="10">
    <location>
        <begin position="1527"/>
        <end position="1545"/>
    </location>
</feature>
<dbReference type="GeneID" id="87819299"/>
<evidence type="ECO:0000256" key="5">
    <source>
        <dbReference type="ARBA" id="ARBA00022737"/>
    </source>
</evidence>
<keyword evidence="6" id="KW-0547">Nucleotide-binding</keyword>
<dbReference type="InterPro" id="IPR011527">
    <property type="entry name" value="ABC1_TM_dom"/>
</dbReference>
<comment type="similarity">
    <text evidence="2">Belongs to the ABC transporter superfamily. ABCB family. Multidrug resistance exporter (TC 3.A.1.201) subfamily.</text>
</comment>
<dbReference type="GO" id="GO:0016746">
    <property type="term" value="F:acyltransferase activity"/>
    <property type="evidence" value="ECO:0007669"/>
    <property type="project" value="InterPro"/>
</dbReference>
<dbReference type="SUPFAM" id="SSF52540">
    <property type="entry name" value="P-loop containing nucleoside triphosphate hydrolases"/>
    <property type="match status" value="2"/>
</dbReference>
<feature type="transmembrane region" description="Helical" evidence="11">
    <location>
        <begin position="562"/>
        <end position="586"/>
    </location>
</feature>
<accession>A0AAN6VC06</accession>
<feature type="region of interest" description="Disordered" evidence="10">
    <location>
        <begin position="1516"/>
        <end position="1546"/>
    </location>
</feature>
<dbReference type="SMART" id="SM00382">
    <property type="entry name" value="AAA"/>
    <property type="match status" value="2"/>
</dbReference>
<evidence type="ECO:0000259" key="12">
    <source>
        <dbReference type="PROSITE" id="PS50893"/>
    </source>
</evidence>
<dbReference type="InterPro" id="IPR039421">
    <property type="entry name" value="Type_1_exporter"/>
</dbReference>
<dbReference type="FunFam" id="3.40.50.300:FF:000913">
    <property type="entry name" value="ABC multidrug transporter SitT"/>
    <property type="match status" value="1"/>
</dbReference>
<dbReference type="Gene3D" id="3.40.630.30">
    <property type="match status" value="1"/>
</dbReference>
<feature type="transmembrane region" description="Helical" evidence="11">
    <location>
        <begin position="500"/>
        <end position="524"/>
    </location>
</feature>
<keyword evidence="5" id="KW-0677">Repeat</keyword>
<organism evidence="14 15">
    <name type="scientific">Dichotomopilus funicola</name>
    <dbReference type="NCBI Taxonomy" id="1934379"/>
    <lineage>
        <taxon>Eukaryota</taxon>
        <taxon>Fungi</taxon>
        <taxon>Dikarya</taxon>
        <taxon>Ascomycota</taxon>
        <taxon>Pezizomycotina</taxon>
        <taxon>Sordariomycetes</taxon>
        <taxon>Sordariomycetidae</taxon>
        <taxon>Sordariales</taxon>
        <taxon>Chaetomiaceae</taxon>
        <taxon>Dichotomopilus</taxon>
    </lineage>
</organism>
<dbReference type="PROSITE" id="PS50893">
    <property type="entry name" value="ABC_TRANSPORTER_2"/>
    <property type="match status" value="2"/>
</dbReference>
<dbReference type="InterPro" id="IPR003593">
    <property type="entry name" value="AAA+_ATPase"/>
</dbReference>
<keyword evidence="9 11" id="KW-0472">Membrane</keyword>
<feature type="region of interest" description="Disordered" evidence="10">
    <location>
        <begin position="1683"/>
        <end position="1704"/>
    </location>
</feature>
<comment type="subcellular location">
    <subcellularLocation>
        <location evidence="1">Membrane</location>
        <topology evidence="1">Multi-pass membrane protein</topology>
    </subcellularLocation>
</comment>
<feature type="region of interest" description="Disordered" evidence="10">
    <location>
        <begin position="1136"/>
        <end position="1181"/>
    </location>
</feature>
<feature type="transmembrane region" description="Helical" evidence="11">
    <location>
        <begin position="1317"/>
        <end position="1340"/>
    </location>
</feature>
<evidence type="ECO:0000256" key="9">
    <source>
        <dbReference type="ARBA" id="ARBA00023136"/>
    </source>
</evidence>
<evidence type="ECO:0000256" key="1">
    <source>
        <dbReference type="ARBA" id="ARBA00004141"/>
    </source>
</evidence>
<dbReference type="RefSeq" id="XP_062640657.1">
    <property type="nucleotide sequence ID" value="XM_062782686.1"/>
</dbReference>
<dbReference type="Pfam" id="PF13523">
    <property type="entry name" value="Acetyltransf_8"/>
    <property type="match status" value="1"/>
</dbReference>
<dbReference type="Proteomes" id="UP001302676">
    <property type="component" value="Unassembled WGS sequence"/>
</dbReference>
<evidence type="ECO:0000313" key="15">
    <source>
        <dbReference type="Proteomes" id="UP001302676"/>
    </source>
</evidence>
<dbReference type="GO" id="GO:0005743">
    <property type="term" value="C:mitochondrial inner membrane"/>
    <property type="evidence" value="ECO:0007669"/>
    <property type="project" value="TreeGrafter"/>
</dbReference>
<dbReference type="InterPro" id="IPR016181">
    <property type="entry name" value="Acyl_CoA_acyltransferase"/>
</dbReference>
<feature type="transmembrane region" description="Helical" evidence="11">
    <location>
        <begin position="791"/>
        <end position="819"/>
    </location>
</feature>
<feature type="domain" description="ABC transmembrane type-1" evidence="13">
    <location>
        <begin position="504"/>
        <end position="814"/>
    </location>
</feature>
<dbReference type="InterPro" id="IPR017871">
    <property type="entry name" value="ABC_transporter-like_CS"/>
</dbReference>
<dbReference type="FunFam" id="1.20.1560.10:FF:000057">
    <property type="entry name" value="ABC multidrug transporter SitT"/>
    <property type="match status" value="2"/>
</dbReference>
<evidence type="ECO:0000256" key="6">
    <source>
        <dbReference type="ARBA" id="ARBA00022741"/>
    </source>
</evidence>
<dbReference type="Pfam" id="PF00664">
    <property type="entry name" value="ABC_membrane"/>
    <property type="match status" value="2"/>
</dbReference>
<feature type="transmembrane region" description="Helical" evidence="11">
    <location>
        <begin position="1424"/>
        <end position="1452"/>
    </location>
</feature>
<dbReference type="PANTHER" id="PTHR43394:SF11">
    <property type="entry name" value="ATP-BINDING CASSETTE TRANSPORTER"/>
    <property type="match status" value="1"/>
</dbReference>
<gene>
    <name evidence="14" type="ORF">C8A04DRAFT_34025</name>
</gene>
<evidence type="ECO:0000256" key="3">
    <source>
        <dbReference type="ARBA" id="ARBA00022448"/>
    </source>
</evidence>
<feature type="compositionally biased region" description="Basic and acidic residues" evidence="10">
    <location>
        <begin position="1136"/>
        <end position="1158"/>
    </location>
</feature>
<sequence>MAKYPPIKLPHPFLTSYHVLPIPNTSPIQLSLVFDTNQPSNAHPLPEPLHAANLSWVDLTHPNADNVPPLKDNSPWARARRSPSTTISWTGPHTAGLGPVWNIIHAIFLAHPTTETFRLTLSGTDSHILRDGLLRTGLAVPHPVPRWDARAGPPGGGKSPVGTAETGEAELLVLRSAFWQGAASPTGPRPIWVVGSNTDGPAFQTKPLADYPPMPETFHLTNQFPAGEPVFTRHPVRRPKPAPGSIVYSRYVPELDVHFSLEAVDWRDEGHLRLFHEWQNDPRVAAGWNETGTVEEHREYLRRLDGDRHVLCLFGRFGENRFAYFELYWAREDHFGAHYDAGHYDRGRHSLVGDASFRGPQRVNAWYSSCIHYCFLDEPRTANVVGEPKATGGTILTYENAQGLTIGKYVDLGHKRSVLSICGREKWFQLCPLFWDGREKPLESADRAAQSISYLFLCLSHLHHLSRSAWRASNDKMKITNTLTGYIRLLLAGPPSRSDLLLLATAILTAIASGVPFPLIGIFFGQLLNDFNEVTCVENGSSFSPSSSEDTEAYQSSVNTKILMIVYLAIAQFVLIYTHLTCWTLYGSSLAQHLRERYLSTLLRQEPSYFDGVLPPGEVSSRLSADIQTIRSGTSEKVGICLASVSFFVTAYIVAFIKNWELAAMLLALVPAYFVMSLVGSHYIEKYSGKVVDHAAAAAAVAGEALKNVMVVQAFGAERKLEGRFARELSQGKKEGLKKATAVGVQSGVLYFVAYGANGLAFWQGSGRIAEVVRNGGGDDGGATVGSTFTVIFILIEATLLLSQIAPFIHLFIAAVASFRKLQTDMNRSSQIDGTSNSGITLSDTDTKEGLGFHLHNVSFSYPSRPDTTVLDAVDLNISAGQHTAIVGLSGSGKSTIAGLLTRLYDPTAGSITVTGGQDIKNLNVRSLRSHISLVQQEPSLLDRSVLENIAHGLLNSADGDHAVLRDTLLGPGLGDLAAQLRDGVSLDTALAQTDVQIQEIIKLVQRAATLADAHAFITALPQGYGTLVGSSGGRLLSGGQRQRVALARALVKDPGVLVLDEATAALDAGSEGRIWGGIHVLSQVTIAHRLATVKGADRIVVLEGGKVVEEGGHAELVEKGGRYAELVRLQGLDHDDAQPKGEVEVESKEQKSGDMSKESQVQETVKETASETDPEETPPEEKHTLWALAKGYAPAIRPHLLTLTLALLGALLVGGAFSGEAVIFGHTVDALSLCRPPSSIQASGRFFGLLFFVLAIIEFFANAASWTGFGWVTEKMVYSVRVLSFRSLFEQDMHWHQSKGRTPAVLLAYLTRDGNALAGLSGSVIGTLFSITANLLAAIIMTHIIAWRIALVCLALVPLLLGAGLLELHILGQFEERHETAYARSVDIGTEAVSSIHTVAALALEEETLRVYRRSLKEPRRDTLRVTVLASLCQATTYFLGNCVNALAYWWGAKQIIAGNVTTAEFLIVVFSLLVSALLWSQMFALAPELSSARAAMGRILSLVQIGRDGMRHLSDSPLESEDASSEEKSLETPGIKRDEKEKPPQVTLTNITFTYPSRPTHLVLSNLSLTIPPGSFCALVGPSGAGKSSILSLLTRLYTPQSGSITLDGLDITRSGDLSFRDGVALVPQESMLFAGTIAFNIGLGAQPGREATREEIDEAAKLANIHDVITALPDGYDTLCGPGSSNTDGEKPSGGTQLSGGQRQRLALARALVRKPRLLLLDEPTSALDAASERAVQDGLEKVCAEGKVTVVVIAHRLRTVRRADCLFWIEAGRCVAQGRHEELVERCEGYREAVRLQSVE</sequence>
<dbReference type="InterPro" id="IPR027417">
    <property type="entry name" value="P-loop_NTPase"/>
</dbReference>
<proteinExistence type="inferred from homology"/>
<dbReference type="InterPro" id="IPR036640">
    <property type="entry name" value="ABC1_TM_sf"/>
</dbReference>
<dbReference type="FunFam" id="3.40.630.30:FF:000080">
    <property type="entry name" value="Siderophore biosynthesis acetylase AceI, putative"/>
    <property type="match status" value="1"/>
</dbReference>
<dbReference type="Pfam" id="PF00005">
    <property type="entry name" value="ABC_tran"/>
    <property type="match status" value="2"/>
</dbReference>
<feature type="transmembrane region" description="Helical" evidence="11">
    <location>
        <begin position="1247"/>
        <end position="1273"/>
    </location>
</feature>
<feature type="transmembrane region" description="Helical" evidence="11">
    <location>
        <begin position="638"/>
        <end position="657"/>
    </location>
</feature>
<feature type="domain" description="ABC transporter" evidence="12">
    <location>
        <begin position="853"/>
        <end position="1130"/>
    </location>
</feature>
<dbReference type="GO" id="GO:0015421">
    <property type="term" value="F:ABC-type oligopeptide transporter activity"/>
    <property type="evidence" value="ECO:0007669"/>
    <property type="project" value="TreeGrafter"/>
</dbReference>
<feature type="domain" description="ABC transporter" evidence="12">
    <location>
        <begin position="1548"/>
        <end position="1800"/>
    </location>
</feature>
<evidence type="ECO:0000256" key="4">
    <source>
        <dbReference type="ARBA" id="ARBA00022692"/>
    </source>
</evidence>
<dbReference type="SUPFAM" id="SSF55729">
    <property type="entry name" value="Acyl-CoA N-acyltransferases (Nat)"/>
    <property type="match status" value="1"/>
</dbReference>
<dbReference type="GO" id="GO:0005524">
    <property type="term" value="F:ATP binding"/>
    <property type="evidence" value="ECO:0007669"/>
    <property type="project" value="UniProtKB-KW"/>
</dbReference>
<keyword evidence="8 11" id="KW-1133">Transmembrane helix</keyword>
<dbReference type="Gene3D" id="1.20.1560.10">
    <property type="entry name" value="ABC transporter type 1, transmembrane domain"/>
    <property type="match status" value="2"/>
</dbReference>
<dbReference type="PANTHER" id="PTHR43394">
    <property type="entry name" value="ATP-DEPENDENT PERMEASE MDL1, MITOCHONDRIAL"/>
    <property type="match status" value="1"/>
</dbReference>
<reference evidence="14" key="2">
    <citation type="submission" date="2023-05" db="EMBL/GenBank/DDBJ databases">
        <authorList>
            <consortium name="Lawrence Berkeley National Laboratory"/>
            <person name="Steindorff A."/>
            <person name="Hensen N."/>
            <person name="Bonometti L."/>
            <person name="Westerberg I."/>
            <person name="Brannstrom I.O."/>
            <person name="Guillou S."/>
            <person name="Cros-Aarteil S."/>
            <person name="Calhoun S."/>
            <person name="Haridas S."/>
            <person name="Kuo A."/>
            <person name="Mondo S."/>
            <person name="Pangilinan J."/>
            <person name="Riley R."/>
            <person name="Labutti K."/>
            <person name="Andreopoulos B."/>
            <person name="Lipzen A."/>
            <person name="Chen C."/>
            <person name="Yanf M."/>
            <person name="Daum C."/>
            <person name="Ng V."/>
            <person name="Clum A."/>
            <person name="Ohm R."/>
            <person name="Martin F."/>
            <person name="Silar P."/>
            <person name="Natvig D."/>
            <person name="Lalanne C."/>
            <person name="Gautier V."/>
            <person name="Ament-Velasquez S.L."/>
            <person name="Kruys A."/>
            <person name="Hutchinson M.I."/>
            <person name="Powell A.J."/>
            <person name="Barry K."/>
            <person name="Miller A.N."/>
            <person name="Grigoriev I.V."/>
            <person name="Debuchy R."/>
            <person name="Gladieux P."/>
            <person name="Thoren M.H."/>
            <person name="Johannesson H."/>
        </authorList>
    </citation>
    <scope>NUCLEOTIDE SEQUENCE</scope>
    <source>
        <strain evidence="14">CBS 141.50</strain>
    </source>
</reference>
<dbReference type="GO" id="GO:0019290">
    <property type="term" value="P:siderophore biosynthetic process"/>
    <property type="evidence" value="ECO:0007669"/>
    <property type="project" value="InterPro"/>
</dbReference>
<name>A0AAN6VC06_9PEZI</name>
<dbReference type="InterPro" id="IPR019432">
    <property type="entry name" value="Acyltransferase_MbtK/IucB-like"/>
</dbReference>
<keyword evidence="15" id="KW-1185">Reference proteome</keyword>
<feature type="transmembrane region" description="Helical" evidence="11">
    <location>
        <begin position="1467"/>
        <end position="1488"/>
    </location>
</feature>
<evidence type="ECO:0000256" key="11">
    <source>
        <dbReference type="SAM" id="Phobius"/>
    </source>
</evidence>
<feature type="transmembrane region" description="Helical" evidence="11">
    <location>
        <begin position="663"/>
        <end position="684"/>
    </location>
</feature>
<dbReference type="CDD" id="cd18578">
    <property type="entry name" value="ABC_6TM_Pgp_ABCB1_D2_like"/>
    <property type="match status" value="1"/>
</dbReference>